<accession>G0V449</accession>
<sequence length="354" mass="41571">MNYKEYFKKEAQNLIFIELERPLTISLNNTTITLPQGDYPIDSKSLINIAQNKNNLTAQNIIDGMIMILGCDPDFPHAEFYLATLKKIPNIESYLIHQIEENKNNNLKRAIIYINALIKLNPKKEFQMNRIYLLMDYYQKTNLSLLQDEILESLKSLCDQYIDFAAPNFYLGEYYLDKDYDMAKHYLRRSLNDQRFAKKAQEYLTKIEAIESYDKAVDLLKEGYPMEALKLLIPHIEQNPNNLDAKYYAAVAYRELQNYHKALYYLQDLLQTLETEEVLNEIGLNLAFLGYFNEAIEYFQRALKHRPQDSSIITNIGVCYLNLNDSTNAQKYFQLALQKNPNDEIARQWLNNLN</sequence>
<dbReference type="PROSITE" id="PS50005">
    <property type="entry name" value="TPR"/>
    <property type="match status" value="2"/>
</dbReference>
<keyword evidence="5" id="KW-1185">Reference proteome</keyword>
<keyword evidence="2 3" id="KW-0802">TPR repeat</keyword>
<dbReference type="RefSeq" id="WP_008907612.1">
    <property type="nucleotide sequence ID" value="NZ_CAKP01000009.1"/>
</dbReference>
<dbReference type="eggNOG" id="COG0457">
    <property type="taxonomic scope" value="Bacteria"/>
</dbReference>
<comment type="caution">
    <text evidence="4">The sequence shown here is derived from an EMBL/GenBank/DDBJ whole genome shotgun (WGS) entry which is preliminary data.</text>
</comment>
<evidence type="ECO:0000256" key="3">
    <source>
        <dbReference type="PROSITE-ProRule" id="PRU00339"/>
    </source>
</evidence>
<dbReference type="Pfam" id="PF14559">
    <property type="entry name" value="TPR_19"/>
    <property type="match status" value="1"/>
</dbReference>
<dbReference type="AlphaFoldDB" id="G0V449"/>
<feature type="repeat" description="TPR" evidence="3">
    <location>
        <begin position="310"/>
        <end position="343"/>
    </location>
</feature>
<dbReference type="SUPFAM" id="SSF48452">
    <property type="entry name" value="TPR-like"/>
    <property type="match status" value="1"/>
</dbReference>
<dbReference type="PANTHER" id="PTHR44943:SF8">
    <property type="entry name" value="TPR REPEAT-CONTAINING PROTEIN MJ0263"/>
    <property type="match status" value="1"/>
</dbReference>
<dbReference type="STRING" id="857293.CAAU_0240"/>
<organism evidence="4 5">
    <name type="scientific">Caloramator australicus RC3</name>
    <dbReference type="NCBI Taxonomy" id="857293"/>
    <lineage>
        <taxon>Bacteria</taxon>
        <taxon>Bacillati</taxon>
        <taxon>Bacillota</taxon>
        <taxon>Clostridia</taxon>
        <taxon>Eubacteriales</taxon>
        <taxon>Clostridiaceae</taxon>
        <taxon>Caloramator</taxon>
    </lineage>
</organism>
<gene>
    <name evidence="4" type="ORF">CAAU_0240</name>
</gene>
<dbReference type="Proteomes" id="UP000007652">
    <property type="component" value="Unassembled WGS sequence"/>
</dbReference>
<evidence type="ECO:0000256" key="2">
    <source>
        <dbReference type="ARBA" id="ARBA00022803"/>
    </source>
</evidence>
<dbReference type="OrthoDB" id="358807at2"/>
<dbReference type="Gene3D" id="1.25.40.10">
    <property type="entry name" value="Tetratricopeptide repeat domain"/>
    <property type="match status" value="2"/>
</dbReference>
<dbReference type="InterPro" id="IPR051685">
    <property type="entry name" value="Ycf3/AcsC/BcsC/TPR_MFPF"/>
</dbReference>
<feature type="repeat" description="TPR" evidence="3">
    <location>
        <begin position="276"/>
        <end position="309"/>
    </location>
</feature>
<proteinExistence type="predicted"/>
<dbReference type="EMBL" id="CAKP01000009">
    <property type="protein sequence ID" value="CCC57889.1"/>
    <property type="molecule type" value="Genomic_DNA"/>
</dbReference>
<reference evidence="4 5" key="1">
    <citation type="journal article" date="2011" name="J. Bacteriol.">
        <title>Draft genome sequence of Caloramator australicus strain RC3T, a thermoanaerobe from the Great Artesian Basin of Australia.</title>
        <authorList>
            <person name="Ogg C.D."/>
            <person name="Patel B.K.C."/>
        </authorList>
    </citation>
    <scope>NUCLEOTIDE SEQUENCE [LARGE SCALE GENOMIC DNA]</scope>
    <source>
        <strain evidence="4 5">RC3</strain>
    </source>
</reference>
<dbReference type="SMART" id="SM00028">
    <property type="entry name" value="TPR"/>
    <property type="match status" value="3"/>
</dbReference>
<dbReference type="InterPro" id="IPR011990">
    <property type="entry name" value="TPR-like_helical_dom_sf"/>
</dbReference>
<evidence type="ECO:0008006" key="6">
    <source>
        <dbReference type="Google" id="ProtNLM"/>
    </source>
</evidence>
<protein>
    <recommendedName>
        <fullName evidence="6">Tetratricopeptide repeat protein</fullName>
    </recommendedName>
</protein>
<dbReference type="PANTHER" id="PTHR44943">
    <property type="entry name" value="CELLULOSE SYNTHASE OPERON PROTEIN C"/>
    <property type="match status" value="1"/>
</dbReference>
<evidence type="ECO:0000313" key="5">
    <source>
        <dbReference type="Proteomes" id="UP000007652"/>
    </source>
</evidence>
<keyword evidence="1" id="KW-0677">Repeat</keyword>
<dbReference type="InterPro" id="IPR019734">
    <property type="entry name" value="TPR_rpt"/>
</dbReference>
<dbReference type="Pfam" id="PF13432">
    <property type="entry name" value="TPR_16"/>
    <property type="match status" value="1"/>
</dbReference>
<evidence type="ECO:0000256" key="1">
    <source>
        <dbReference type="ARBA" id="ARBA00022737"/>
    </source>
</evidence>
<name>G0V449_9CLOT</name>
<evidence type="ECO:0000313" key="4">
    <source>
        <dbReference type="EMBL" id="CCC57889.1"/>
    </source>
</evidence>